<evidence type="ECO:0000313" key="3">
    <source>
        <dbReference type="Proteomes" id="UP000321393"/>
    </source>
</evidence>
<evidence type="ECO:0000313" key="4">
    <source>
        <dbReference type="Proteomes" id="UP000321947"/>
    </source>
</evidence>
<sequence>MLELLSQPTSEGSQSLFGDEICEIVLGRRSGYLKGLGWGPKPKAHKTISESSSTKSCLQSTIKLHLQAKLDQAMQRIEE</sequence>
<dbReference type="EMBL" id="SSTE01016683">
    <property type="protein sequence ID" value="KAA0041219.1"/>
    <property type="molecule type" value="Genomic_DNA"/>
</dbReference>
<proteinExistence type="predicted"/>
<evidence type="ECO:0000313" key="1">
    <source>
        <dbReference type="EMBL" id="KAA0041219.1"/>
    </source>
</evidence>
<comment type="caution">
    <text evidence="1">The sequence shown here is derived from an EMBL/GenBank/DDBJ whole genome shotgun (WGS) entry which is preliminary data.</text>
</comment>
<name>A0A5A7TIQ0_CUCMM</name>
<dbReference type="EMBL" id="SSTD01008349">
    <property type="protein sequence ID" value="TYK16022.1"/>
    <property type="molecule type" value="Genomic_DNA"/>
</dbReference>
<evidence type="ECO:0000313" key="2">
    <source>
        <dbReference type="EMBL" id="TYK16022.1"/>
    </source>
</evidence>
<dbReference type="OrthoDB" id="1921870at2759"/>
<dbReference type="Proteomes" id="UP000321947">
    <property type="component" value="Unassembled WGS sequence"/>
</dbReference>
<protein>
    <submittedName>
        <fullName evidence="1">Transposase, Ptta/En/Spm, plant</fullName>
    </submittedName>
</protein>
<reference evidence="3 4" key="1">
    <citation type="submission" date="2019-08" db="EMBL/GenBank/DDBJ databases">
        <title>Draft genome sequences of two oriental melons (Cucumis melo L. var makuwa).</title>
        <authorList>
            <person name="Kwon S.-Y."/>
        </authorList>
    </citation>
    <scope>NUCLEOTIDE SEQUENCE [LARGE SCALE GENOMIC DNA]</scope>
    <source>
        <strain evidence="4">cv. Chang Bougi</strain>
        <strain evidence="3">cv. SW 3</strain>
        <tissue evidence="1">Leaf</tissue>
    </source>
</reference>
<organism evidence="1 3">
    <name type="scientific">Cucumis melo var. makuwa</name>
    <name type="common">Oriental melon</name>
    <dbReference type="NCBI Taxonomy" id="1194695"/>
    <lineage>
        <taxon>Eukaryota</taxon>
        <taxon>Viridiplantae</taxon>
        <taxon>Streptophyta</taxon>
        <taxon>Embryophyta</taxon>
        <taxon>Tracheophyta</taxon>
        <taxon>Spermatophyta</taxon>
        <taxon>Magnoliopsida</taxon>
        <taxon>eudicotyledons</taxon>
        <taxon>Gunneridae</taxon>
        <taxon>Pentapetalae</taxon>
        <taxon>rosids</taxon>
        <taxon>fabids</taxon>
        <taxon>Cucurbitales</taxon>
        <taxon>Cucurbitaceae</taxon>
        <taxon>Benincaseae</taxon>
        <taxon>Cucumis</taxon>
    </lineage>
</organism>
<dbReference type="AlphaFoldDB" id="A0A5A7TIQ0"/>
<dbReference type="Proteomes" id="UP000321393">
    <property type="component" value="Unassembled WGS sequence"/>
</dbReference>
<gene>
    <name evidence="2" type="ORF">E5676_scaffold32G00160</name>
    <name evidence="1" type="ORF">E6C27_scaffold128G001790</name>
</gene>
<accession>A0A5A7TIQ0</accession>